<organism evidence="3 4">
    <name type="scientific">Tritrichomonas musculus</name>
    <dbReference type="NCBI Taxonomy" id="1915356"/>
    <lineage>
        <taxon>Eukaryota</taxon>
        <taxon>Metamonada</taxon>
        <taxon>Parabasalia</taxon>
        <taxon>Tritrichomonadida</taxon>
        <taxon>Tritrichomonadidae</taxon>
        <taxon>Tritrichomonas</taxon>
    </lineage>
</organism>
<evidence type="ECO:0000313" key="4">
    <source>
        <dbReference type="Proteomes" id="UP001470230"/>
    </source>
</evidence>
<protein>
    <recommendedName>
        <fullName evidence="5">Myb-like DNA-binding domain containing protein</fullName>
    </recommendedName>
</protein>
<feature type="domain" description="Myb-like" evidence="1">
    <location>
        <begin position="12"/>
        <end position="63"/>
    </location>
</feature>
<dbReference type="InterPro" id="IPR001005">
    <property type="entry name" value="SANT/Myb"/>
</dbReference>
<accession>A0ABR2KJ20</accession>
<evidence type="ECO:0000259" key="1">
    <source>
        <dbReference type="PROSITE" id="PS50090"/>
    </source>
</evidence>
<dbReference type="PANTHER" id="PTHR45614">
    <property type="entry name" value="MYB PROTEIN-RELATED"/>
    <property type="match status" value="1"/>
</dbReference>
<dbReference type="Pfam" id="PF00249">
    <property type="entry name" value="Myb_DNA-binding"/>
    <property type="match status" value="2"/>
</dbReference>
<keyword evidence="4" id="KW-1185">Reference proteome</keyword>
<dbReference type="EMBL" id="JAPFFF010000004">
    <property type="protein sequence ID" value="KAK8891135.1"/>
    <property type="molecule type" value="Genomic_DNA"/>
</dbReference>
<dbReference type="Proteomes" id="UP001470230">
    <property type="component" value="Unassembled WGS sequence"/>
</dbReference>
<evidence type="ECO:0008006" key="5">
    <source>
        <dbReference type="Google" id="ProtNLM"/>
    </source>
</evidence>
<comment type="caution">
    <text evidence="3">The sequence shown here is derived from an EMBL/GenBank/DDBJ whole genome shotgun (WGS) entry which is preliminary data.</text>
</comment>
<dbReference type="Gene3D" id="1.10.10.60">
    <property type="entry name" value="Homeodomain-like"/>
    <property type="match status" value="2"/>
</dbReference>
<feature type="domain" description="HTH myb-type" evidence="2">
    <location>
        <begin position="15"/>
        <end position="67"/>
    </location>
</feature>
<dbReference type="SMART" id="SM00717">
    <property type="entry name" value="SANT"/>
    <property type="match status" value="2"/>
</dbReference>
<evidence type="ECO:0000313" key="3">
    <source>
        <dbReference type="EMBL" id="KAK8891135.1"/>
    </source>
</evidence>
<dbReference type="PROSITE" id="PS50090">
    <property type="entry name" value="MYB_LIKE"/>
    <property type="match status" value="2"/>
</dbReference>
<feature type="domain" description="HTH myb-type" evidence="2">
    <location>
        <begin position="70"/>
        <end position="118"/>
    </location>
</feature>
<dbReference type="InterPro" id="IPR050560">
    <property type="entry name" value="MYB_TF"/>
</dbReference>
<dbReference type="PROSITE" id="PS51294">
    <property type="entry name" value="HTH_MYB"/>
    <property type="match status" value="2"/>
</dbReference>
<evidence type="ECO:0000259" key="2">
    <source>
        <dbReference type="PROSITE" id="PS51294"/>
    </source>
</evidence>
<sequence>MKGSNTASKNQVKQKKRFAFTCDEDDRLRSLVNKYGEDNWAIIASKMKKRSTRQCRDRWVNYLSPLAVNGTWTPEEDRLLNEKVETYGRKWKFLTNFFFGRTDINIKNHYNFLQKKLAKESKKMQQLQNNNKNTITPKKQNQTNDCPNEHIEMAAGIVLNSNEQTNFVIKSVQENNISDNTPNDGNANNNSEDESFLNFEEKMMEDFINESLNLPSYNEFMIDFSDFFF</sequence>
<dbReference type="InterPro" id="IPR009057">
    <property type="entry name" value="Homeodomain-like_sf"/>
</dbReference>
<dbReference type="SUPFAM" id="SSF46689">
    <property type="entry name" value="Homeodomain-like"/>
    <property type="match status" value="1"/>
</dbReference>
<proteinExistence type="predicted"/>
<name>A0ABR2KJ20_9EUKA</name>
<dbReference type="CDD" id="cd00167">
    <property type="entry name" value="SANT"/>
    <property type="match status" value="2"/>
</dbReference>
<reference evidence="3 4" key="1">
    <citation type="submission" date="2024-04" db="EMBL/GenBank/DDBJ databases">
        <title>Tritrichomonas musculus Genome.</title>
        <authorList>
            <person name="Alves-Ferreira E."/>
            <person name="Grigg M."/>
            <person name="Lorenzi H."/>
            <person name="Galac M."/>
        </authorList>
    </citation>
    <scope>NUCLEOTIDE SEQUENCE [LARGE SCALE GENOMIC DNA]</scope>
    <source>
        <strain evidence="3 4">EAF2021</strain>
    </source>
</reference>
<gene>
    <name evidence="3" type="ORF">M9Y10_028340</name>
</gene>
<dbReference type="InterPro" id="IPR017930">
    <property type="entry name" value="Myb_dom"/>
</dbReference>
<feature type="domain" description="Myb-like" evidence="1">
    <location>
        <begin position="64"/>
        <end position="114"/>
    </location>
</feature>
<dbReference type="PANTHER" id="PTHR45614:SF253">
    <property type="entry name" value="CHROMOSOME UNDETERMINED SCAFFOLD_38, WHOLE GENOME SHOTGUN SEQUENCE"/>
    <property type="match status" value="1"/>
</dbReference>